<dbReference type="PANTHER" id="PTHR21666">
    <property type="entry name" value="PEPTIDASE-RELATED"/>
    <property type="match status" value="1"/>
</dbReference>
<feature type="domain" description="M23ase beta-sheet core" evidence="2">
    <location>
        <begin position="130"/>
        <end position="227"/>
    </location>
</feature>
<dbReference type="Proteomes" id="UP000824035">
    <property type="component" value="Unassembled WGS sequence"/>
</dbReference>
<dbReference type="SUPFAM" id="SSF51261">
    <property type="entry name" value="Duplicated hybrid motif"/>
    <property type="match status" value="1"/>
</dbReference>
<sequence>MNDVDYSTHTESHEVEVTTTNDDGEEETTTETVTETVLTITITHKTAAEMAGEYHFNSRQNEYLALMMQPDNQNLWAQLLGGLVAGGGQIINPDTDWVPIGVLAWPLPQTFSISSPFGYREDPFTGELEYHNGTDIAAPNGTQILAAAAGTVTIANGIDSWGGSYGYHIKIDHGNGLETLYAHCSAICVTPGQQVQQGEVIGFVGSTGNSTGNHLHFEAWVNGERTDAMSFFSAG</sequence>
<dbReference type="EMBL" id="DXBV01000021">
    <property type="protein sequence ID" value="HIZ30043.1"/>
    <property type="molecule type" value="Genomic_DNA"/>
</dbReference>
<feature type="region of interest" description="Disordered" evidence="1">
    <location>
        <begin position="1"/>
        <end position="30"/>
    </location>
</feature>
<evidence type="ECO:0000259" key="2">
    <source>
        <dbReference type="Pfam" id="PF01551"/>
    </source>
</evidence>
<dbReference type="Gene3D" id="2.70.70.10">
    <property type="entry name" value="Glucose Permease (Domain IIA)"/>
    <property type="match status" value="1"/>
</dbReference>
<comment type="caution">
    <text evidence="3">The sequence shown here is derived from an EMBL/GenBank/DDBJ whole genome shotgun (WGS) entry which is preliminary data.</text>
</comment>
<proteinExistence type="predicted"/>
<dbReference type="InterPro" id="IPR016047">
    <property type="entry name" value="M23ase_b-sheet_dom"/>
</dbReference>
<dbReference type="CDD" id="cd12797">
    <property type="entry name" value="M23_peptidase"/>
    <property type="match status" value="1"/>
</dbReference>
<name>A0A9D2E2I7_9FIRM</name>
<gene>
    <name evidence="3" type="ORF">H9813_02265</name>
</gene>
<dbReference type="PANTHER" id="PTHR21666:SF270">
    <property type="entry name" value="MUREIN HYDROLASE ACTIVATOR ENVC"/>
    <property type="match status" value="1"/>
</dbReference>
<protein>
    <submittedName>
        <fullName evidence="3">M23 family metallopeptidase</fullName>
    </submittedName>
</protein>
<evidence type="ECO:0000313" key="4">
    <source>
        <dbReference type="Proteomes" id="UP000824035"/>
    </source>
</evidence>
<dbReference type="AlphaFoldDB" id="A0A9D2E2I7"/>
<evidence type="ECO:0000256" key="1">
    <source>
        <dbReference type="SAM" id="MobiDB-lite"/>
    </source>
</evidence>
<dbReference type="Pfam" id="PF01551">
    <property type="entry name" value="Peptidase_M23"/>
    <property type="match status" value="1"/>
</dbReference>
<dbReference type="InterPro" id="IPR011055">
    <property type="entry name" value="Dup_hybrid_motif"/>
</dbReference>
<reference evidence="3" key="1">
    <citation type="journal article" date="2021" name="PeerJ">
        <title>Extensive microbial diversity within the chicken gut microbiome revealed by metagenomics and culture.</title>
        <authorList>
            <person name="Gilroy R."/>
            <person name="Ravi A."/>
            <person name="Getino M."/>
            <person name="Pursley I."/>
            <person name="Horton D.L."/>
            <person name="Alikhan N.F."/>
            <person name="Baker D."/>
            <person name="Gharbi K."/>
            <person name="Hall N."/>
            <person name="Watson M."/>
            <person name="Adriaenssens E.M."/>
            <person name="Foster-Nyarko E."/>
            <person name="Jarju S."/>
            <person name="Secka A."/>
            <person name="Antonio M."/>
            <person name="Oren A."/>
            <person name="Chaudhuri R.R."/>
            <person name="La Ragione R."/>
            <person name="Hildebrand F."/>
            <person name="Pallen M.J."/>
        </authorList>
    </citation>
    <scope>NUCLEOTIDE SEQUENCE</scope>
    <source>
        <strain evidence="3">ChiGjej4B4-18154</strain>
    </source>
</reference>
<reference evidence="3" key="2">
    <citation type="submission" date="2021-04" db="EMBL/GenBank/DDBJ databases">
        <authorList>
            <person name="Gilroy R."/>
        </authorList>
    </citation>
    <scope>NUCLEOTIDE SEQUENCE</scope>
    <source>
        <strain evidence="3">ChiGjej4B4-18154</strain>
    </source>
</reference>
<accession>A0A9D2E2I7</accession>
<feature type="compositionally biased region" description="Basic and acidic residues" evidence="1">
    <location>
        <begin position="1"/>
        <end position="16"/>
    </location>
</feature>
<dbReference type="InterPro" id="IPR050570">
    <property type="entry name" value="Cell_wall_metabolism_enzyme"/>
</dbReference>
<evidence type="ECO:0000313" key="3">
    <source>
        <dbReference type="EMBL" id="HIZ30043.1"/>
    </source>
</evidence>
<dbReference type="GO" id="GO:0004222">
    <property type="term" value="F:metalloendopeptidase activity"/>
    <property type="evidence" value="ECO:0007669"/>
    <property type="project" value="TreeGrafter"/>
</dbReference>
<organism evidence="3 4">
    <name type="scientific">Candidatus Allofournierella merdipullorum</name>
    <dbReference type="NCBI Taxonomy" id="2838595"/>
    <lineage>
        <taxon>Bacteria</taxon>
        <taxon>Bacillati</taxon>
        <taxon>Bacillota</taxon>
        <taxon>Clostridia</taxon>
        <taxon>Eubacteriales</taxon>
        <taxon>Oscillospiraceae</taxon>
        <taxon>Allofournierella</taxon>
    </lineage>
</organism>